<proteinExistence type="predicted"/>
<gene>
    <name evidence="2" type="ORF">BGI42_09375</name>
</gene>
<evidence type="ECO:0000313" key="3">
    <source>
        <dbReference type="Proteomes" id="UP000094652"/>
    </source>
</evidence>
<reference evidence="3" key="1">
    <citation type="submission" date="2016-09" db="EMBL/GenBank/DDBJ databases">
        <title>Genomics of Clostridium taeniosporum, an organism which forms endospores with ribbon-like appendages.</title>
        <authorList>
            <person name="Walker J.R."/>
        </authorList>
    </citation>
    <scope>NUCLEOTIDE SEQUENCE [LARGE SCALE GENOMIC DNA]</scope>
    <source>
        <strain evidence="3">1/k</strain>
    </source>
</reference>
<keyword evidence="1" id="KW-1133">Transmembrane helix</keyword>
<protein>
    <recommendedName>
        <fullName evidence="4">Lipoprotein</fullName>
    </recommendedName>
</protein>
<sequence>MYIKNKGNIIISTMLTFSVIMLISSCSFILMKNNNEISHLYNDNGSIYNLFPNEEDTLLKLNTKLNKLKNKEIFIENFNIKDNLNELRYEIKKDKFYLLTDQNTIRELKYICKENKIYLIPTYKNMEINYEF</sequence>
<dbReference type="Proteomes" id="UP000094652">
    <property type="component" value="Chromosome"/>
</dbReference>
<dbReference type="EMBL" id="CP017253">
    <property type="protein sequence ID" value="AOR23923.1"/>
    <property type="molecule type" value="Genomic_DNA"/>
</dbReference>
<accession>A0A1D7XKP6</accession>
<keyword evidence="1" id="KW-0812">Transmembrane</keyword>
<evidence type="ECO:0000313" key="2">
    <source>
        <dbReference type="EMBL" id="AOR23923.1"/>
    </source>
</evidence>
<name>A0A1D7XKP6_9CLOT</name>
<dbReference type="RefSeq" id="WP_069680063.1">
    <property type="nucleotide sequence ID" value="NZ_CP017253.2"/>
</dbReference>
<evidence type="ECO:0000256" key="1">
    <source>
        <dbReference type="SAM" id="Phobius"/>
    </source>
</evidence>
<dbReference type="OrthoDB" id="1911647at2"/>
<dbReference type="AlphaFoldDB" id="A0A1D7XKP6"/>
<evidence type="ECO:0008006" key="4">
    <source>
        <dbReference type="Google" id="ProtNLM"/>
    </source>
</evidence>
<keyword evidence="1" id="KW-0472">Membrane</keyword>
<keyword evidence="3" id="KW-1185">Reference proteome</keyword>
<dbReference type="STRING" id="394958.BGI42_09375"/>
<organism evidence="2 3">
    <name type="scientific">Clostridium taeniosporum</name>
    <dbReference type="NCBI Taxonomy" id="394958"/>
    <lineage>
        <taxon>Bacteria</taxon>
        <taxon>Bacillati</taxon>
        <taxon>Bacillota</taxon>
        <taxon>Clostridia</taxon>
        <taxon>Eubacteriales</taxon>
        <taxon>Clostridiaceae</taxon>
        <taxon>Clostridium</taxon>
    </lineage>
</organism>
<dbReference type="KEGG" id="ctae:BGI42_09375"/>
<feature type="transmembrane region" description="Helical" evidence="1">
    <location>
        <begin position="9"/>
        <end position="31"/>
    </location>
</feature>
<dbReference type="PROSITE" id="PS51257">
    <property type="entry name" value="PROKAR_LIPOPROTEIN"/>
    <property type="match status" value="1"/>
</dbReference>